<dbReference type="AlphaFoldDB" id="A0A1E4TAX8"/>
<feature type="transmembrane region" description="Helical" evidence="6">
    <location>
        <begin position="445"/>
        <end position="466"/>
    </location>
</feature>
<keyword evidence="2 6" id="KW-0812">Transmembrane</keyword>
<name>A0A1E4TAX8_9ASCO</name>
<evidence type="ECO:0000256" key="2">
    <source>
        <dbReference type="ARBA" id="ARBA00022692"/>
    </source>
</evidence>
<reference evidence="9" key="1">
    <citation type="submission" date="2016-02" db="EMBL/GenBank/DDBJ databases">
        <title>Comparative genomics of biotechnologically important yeasts.</title>
        <authorList>
            <consortium name="DOE Joint Genome Institute"/>
            <person name="Riley R."/>
            <person name="Haridas S."/>
            <person name="Wolfe K.H."/>
            <person name="Lopes M.R."/>
            <person name="Hittinger C.T."/>
            <person name="Goker M."/>
            <person name="Salamov A."/>
            <person name="Wisecaver J."/>
            <person name="Long T.M."/>
            <person name="Aerts A.L."/>
            <person name="Barry K."/>
            <person name="Choi C."/>
            <person name="Clum A."/>
            <person name="Coughlan A.Y."/>
            <person name="Deshpande S."/>
            <person name="Douglass A.P."/>
            <person name="Hanson S.J."/>
            <person name="Klenk H.-P."/>
            <person name="Labutti K."/>
            <person name="Lapidus A."/>
            <person name="Lindquist E."/>
            <person name="Lipzen A."/>
            <person name="Meier-Kolthoff J.P."/>
            <person name="Ohm R.A."/>
            <person name="Otillar R.P."/>
            <person name="Pangilinan J."/>
            <person name="Peng Y."/>
            <person name="Rokas A."/>
            <person name="Rosa C.A."/>
            <person name="Scheuner C."/>
            <person name="Sibirny A.A."/>
            <person name="Slot J.C."/>
            <person name="Stielow J.B."/>
            <person name="Sun H."/>
            <person name="Kurtzman C.P."/>
            <person name="Blackwell M."/>
            <person name="Jeffries T.W."/>
            <person name="Grigoriev I.V."/>
        </authorList>
    </citation>
    <scope>NUCLEOTIDE SEQUENCE [LARGE SCALE GENOMIC DNA]</scope>
    <source>
        <strain evidence="9">NRRL Y-17796</strain>
    </source>
</reference>
<evidence type="ECO:0000256" key="4">
    <source>
        <dbReference type="ARBA" id="ARBA00023136"/>
    </source>
</evidence>
<sequence>MPPVIKKVCLYCNELQEITGNPSWFRDAAAEWTCPNCSSVNNPSSYVSTYKREKYPMSLTDFPESPFCAVCEANQTMYISSLANYLPDPTHKDYDKFLAMEQQFKADLQEQYPLLCTDCEAKAQGVMDRNNYTAKTRILGRIINLNRNGSIEFIKKRSPSCFRVAVWGLRGLIWWLSALTILLYCAIGAYDPNILTLSAIELNSLYPISNVRLALSNNPATSSLALYSLFALSIRTTCNILPISIFSLFWDYVWLKAIRMRATKISGKSSYFWLQVVTFLIRLSTVYLLPHVGLQEDILKSIFTTMLVLHSTAIVIALSCLKPIVPSVKLTGSEALSPTEQHSSLFRDSPLTGSERKHHTPLASLNSMSLEPETYTDQCANQDVEMKESIPTRYIPLNEPKLVLPSRSLDLEETFAESLSLKDLNTAERFIEDGKTDNSSNSRGIFFVSFSLIILAFGVFISRYFLVFSSPSPDLLEYLVPLGSN</sequence>
<accession>A0A1E4TAX8</accession>
<evidence type="ECO:0000256" key="1">
    <source>
        <dbReference type="ARBA" id="ARBA00004473"/>
    </source>
</evidence>
<dbReference type="GO" id="GO:0034506">
    <property type="term" value="C:chromosome, centromeric core domain"/>
    <property type="evidence" value="ECO:0007669"/>
    <property type="project" value="TreeGrafter"/>
</dbReference>
<protein>
    <recommendedName>
        <fullName evidence="7">Ima1 N-terminal domain-containing protein</fullName>
    </recommendedName>
</protein>
<evidence type="ECO:0000313" key="9">
    <source>
        <dbReference type="Proteomes" id="UP000095023"/>
    </source>
</evidence>
<feature type="transmembrane region" description="Helical" evidence="6">
    <location>
        <begin position="164"/>
        <end position="190"/>
    </location>
</feature>
<dbReference type="PANTHER" id="PTHR28538:SF1">
    <property type="entry name" value="INTEGRAL INNER NUCLEAR MEMBRANE PROTEIN IMA1"/>
    <property type="match status" value="1"/>
</dbReference>
<proteinExistence type="predicted"/>
<feature type="transmembrane region" description="Helical" evidence="6">
    <location>
        <begin position="301"/>
        <end position="321"/>
    </location>
</feature>
<organism evidence="8 9">
    <name type="scientific">Tortispora caseinolytica NRRL Y-17796</name>
    <dbReference type="NCBI Taxonomy" id="767744"/>
    <lineage>
        <taxon>Eukaryota</taxon>
        <taxon>Fungi</taxon>
        <taxon>Dikarya</taxon>
        <taxon>Ascomycota</taxon>
        <taxon>Saccharomycotina</taxon>
        <taxon>Trigonopsidomycetes</taxon>
        <taxon>Trigonopsidales</taxon>
        <taxon>Trigonopsidaceae</taxon>
        <taxon>Tortispora</taxon>
    </lineage>
</organism>
<comment type="subcellular location">
    <subcellularLocation>
        <location evidence="1">Nucleus inner membrane</location>
        <topology evidence="1">Multi-pass membrane protein</topology>
    </subcellularLocation>
</comment>
<dbReference type="OrthoDB" id="5966927at2759"/>
<dbReference type="Proteomes" id="UP000095023">
    <property type="component" value="Unassembled WGS sequence"/>
</dbReference>
<keyword evidence="3 6" id="KW-1133">Transmembrane helix</keyword>
<evidence type="ECO:0000259" key="7">
    <source>
        <dbReference type="Pfam" id="PF09779"/>
    </source>
</evidence>
<keyword evidence="5" id="KW-0539">Nucleus</keyword>
<gene>
    <name evidence="8" type="ORF">CANCADRAFT_131246</name>
</gene>
<feature type="transmembrane region" description="Helical" evidence="6">
    <location>
        <begin position="271"/>
        <end position="289"/>
    </location>
</feature>
<keyword evidence="4 6" id="KW-0472">Membrane</keyword>
<dbReference type="GO" id="GO:0071765">
    <property type="term" value="P:nuclear inner membrane organization"/>
    <property type="evidence" value="ECO:0007669"/>
    <property type="project" value="InterPro"/>
</dbReference>
<dbReference type="GO" id="GO:0044732">
    <property type="term" value="C:mitotic spindle pole body"/>
    <property type="evidence" value="ECO:0007669"/>
    <property type="project" value="TreeGrafter"/>
</dbReference>
<evidence type="ECO:0000256" key="3">
    <source>
        <dbReference type="ARBA" id="ARBA00022989"/>
    </source>
</evidence>
<feature type="transmembrane region" description="Helical" evidence="6">
    <location>
        <begin position="224"/>
        <end position="250"/>
    </location>
</feature>
<evidence type="ECO:0000256" key="6">
    <source>
        <dbReference type="SAM" id="Phobius"/>
    </source>
</evidence>
<evidence type="ECO:0000256" key="5">
    <source>
        <dbReference type="ARBA" id="ARBA00023242"/>
    </source>
</evidence>
<dbReference type="InterPro" id="IPR018617">
    <property type="entry name" value="Ima1_N"/>
</dbReference>
<dbReference type="EMBL" id="KV453843">
    <property type="protein sequence ID" value="ODV88927.1"/>
    <property type="molecule type" value="Genomic_DNA"/>
</dbReference>
<dbReference type="GO" id="GO:0034992">
    <property type="term" value="C:microtubule organizing center attachment site"/>
    <property type="evidence" value="ECO:0007669"/>
    <property type="project" value="TreeGrafter"/>
</dbReference>
<dbReference type="PANTHER" id="PTHR28538">
    <property type="entry name" value="INTEGRAL INNER NUCLEAR MEMBRANE PROTEIN IMA1"/>
    <property type="match status" value="1"/>
</dbReference>
<dbReference type="GO" id="GO:0005637">
    <property type="term" value="C:nuclear inner membrane"/>
    <property type="evidence" value="ECO:0007669"/>
    <property type="project" value="UniProtKB-SubCell"/>
</dbReference>
<evidence type="ECO:0000313" key="8">
    <source>
        <dbReference type="EMBL" id="ODV88927.1"/>
    </source>
</evidence>
<dbReference type="InterPro" id="IPR042321">
    <property type="entry name" value="Ima1"/>
</dbReference>
<dbReference type="Pfam" id="PF09779">
    <property type="entry name" value="Ima1_N"/>
    <property type="match status" value="1"/>
</dbReference>
<keyword evidence="9" id="KW-1185">Reference proteome</keyword>
<feature type="domain" description="Ima1 N-terminal" evidence="7">
    <location>
        <begin position="9"/>
        <end position="122"/>
    </location>
</feature>